<evidence type="ECO:0000313" key="5">
    <source>
        <dbReference type="Proteomes" id="UP000324479"/>
    </source>
</evidence>
<name>A0A5M6CUD4_9BACT</name>
<evidence type="ECO:0000256" key="1">
    <source>
        <dbReference type="SAM" id="SignalP"/>
    </source>
</evidence>
<gene>
    <name evidence="4" type="ORF">FYK55_27900</name>
</gene>
<dbReference type="PANTHER" id="PTHR35889">
    <property type="entry name" value="CYCLOINULO-OLIGOSACCHARIDE FRUCTANOTRANSFERASE-RELATED"/>
    <property type="match status" value="1"/>
</dbReference>
<dbReference type="RefSeq" id="WP_161604802.1">
    <property type="nucleotide sequence ID" value="NZ_VWOX01000035.1"/>
</dbReference>
<dbReference type="SUPFAM" id="SSF49373">
    <property type="entry name" value="Invasin/intimin cell-adhesion fragments"/>
    <property type="match status" value="1"/>
</dbReference>
<accession>A0A5M6CUD4</accession>
<reference evidence="4 5" key="1">
    <citation type="submission" date="2019-08" db="EMBL/GenBank/DDBJ databases">
        <authorList>
            <person name="Dhanesh K."/>
            <person name="Kumar G."/>
            <person name="Sasikala C."/>
            <person name="Venkata Ramana C."/>
        </authorList>
    </citation>
    <scope>NUCLEOTIDE SEQUENCE [LARGE SCALE GENOMIC DNA]</scope>
    <source>
        <strain evidence="4 5">JC645</strain>
    </source>
</reference>
<organism evidence="4 5">
    <name type="scientific">Roseiconus nitratireducens</name>
    <dbReference type="NCBI Taxonomy" id="2605748"/>
    <lineage>
        <taxon>Bacteria</taxon>
        <taxon>Pseudomonadati</taxon>
        <taxon>Planctomycetota</taxon>
        <taxon>Planctomycetia</taxon>
        <taxon>Pirellulales</taxon>
        <taxon>Pirellulaceae</taxon>
        <taxon>Roseiconus</taxon>
    </lineage>
</organism>
<dbReference type="AlphaFoldDB" id="A0A5M6CUD4"/>
<feature type="domain" description="DUF1553" evidence="3">
    <location>
        <begin position="550"/>
        <end position="783"/>
    </location>
</feature>
<evidence type="ECO:0000259" key="3">
    <source>
        <dbReference type="Pfam" id="PF07587"/>
    </source>
</evidence>
<dbReference type="Pfam" id="PF07587">
    <property type="entry name" value="PSD1"/>
    <property type="match status" value="1"/>
</dbReference>
<protein>
    <submittedName>
        <fullName evidence="4">DUF1553 domain-containing protein</fullName>
    </submittedName>
</protein>
<feature type="domain" description="DUF1549" evidence="2">
    <location>
        <begin position="260"/>
        <end position="472"/>
    </location>
</feature>
<dbReference type="PANTHER" id="PTHR35889:SF3">
    <property type="entry name" value="F-BOX DOMAIN-CONTAINING PROTEIN"/>
    <property type="match status" value="1"/>
</dbReference>
<keyword evidence="5" id="KW-1185">Reference proteome</keyword>
<keyword evidence="1" id="KW-0732">Signal</keyword>
<evidence type="ECO:0000259" key="2">
    <source>
        <dbReference type="Pfam" id="PF07583"/>
    </source>
</evidence>
<feature type="signal peptide" evidence="1">
    <location>
        <begin position="1"/>
        <end position="30"/>
    </location>
</feature>
<dbReference type="Proteomes" id="UP000324479">
    <property type="component" value="Unassembled WGS sequence"/>
</dbReference>
<evidence type="ECO:0000313" key="4">
    <source>
        <dbReference type="EMBL" id="KAA5537970.1"/>
    </source>
</evidence>
<dbReference type="Gene3D" id="2.60.40.1080">
    <property type="match status" value="1"/>
</dbReference>
<feature type="chain" id="PRO_5024399354" evidence="1">
    <location>
        <begin position="31"/>
        <end position="811"/>
    </location>
</feature>
<dbReference type="EMBL" id="VWOX01000035">
    <property type="protein sequence ID" value="KAA5537970.1"/>
    <property type="molecule type" value="Genomic_DNA"/>
</dbReference>
<dbReference type="Pfam" id="PF07583">
    <property type="entry name" value="PSCyt2"/>
    <property type="match status" value="1"/>
</dbReference>
<dbReference type="InterPro" id="IPR011444">
    <property type="entry name" value="DUF1549"/>
</dbReference>
<dbReference type="InterPro" id="IPR008964">
    <property type="entry name" value="Invasin/intimin_cell_adhesion"/>
</dbReference>
<sequence>MREPKMYASAVKPGLVFLLSLVTFGGSADAEPLPPANQRFQSAETEEVPEFQRHVVPLLGRLGCNGRNCHGSFQGRGDFRLSLFGYDFEMDHEGLVADASDSVGKRIDQSEPANSLILRKPSLEIDHEGGRRFTQNSWEYHLLHRWIKTGAKKSAPSQELLRLEVQPKEMLFSQQNQTSQLQVVAVWQNGDREDVTPLCRFRTNDDSVAVVDRNGEVTSTGEGDTHVIAFYDNGIGSVPVMRAQTSSRFVPVEIGPEMAPIDRFVVTKLNKLNITPSQQCTDSEFLRRASIDLTGTLPTSQEVREFLADTDRDKRLRKIDELLSRPAYAAWWANKLCDFTGCNPQQQAELGQELSVQWYGWIKTRLDENLPYDELVRKVVLARGRSPQQSYEEFARETSGYFRDDPSAQFSDRETMPHYWTRRSMQKPEQAAEAFAHNFLGIRLQCAQCHKHPFAAWTQNDYRNFSRFFENVTFGIRPEDRDAYQRIAKRVGMSLRGDEGSPIRNDALRKLSAGTVYPWRELYIKQRSEAEELNLLRSGTVELRRETDPRQPIMDWMRDPNNPWFAKAFVNRVWASYFQNGIVDPPDDLNPANPPTHPELLAWLSNSFVENGYDIKWLHRQIVSSDTYQRSWRPSHNNREDQKNFSRQIPRRMPAEVVYDSVKQVVAASDQAEEVRADLTRRASGHLSMRLAGTYAMRVFGKPERAVNCDCERNNHPTLLQAVFLQNDPIIEQRLENSGWVQEMKDQEAEGNLQSHRKLVSEAWLRALGRPANRSEIEQSVQFVQQAESVAAGMQDLLWSLLNTKEFLLIK</sequence>
<comment type="caution">
    <text evidence="4">The sequence shown here is derived from an EMBL/GenBank/DDBJ whole genome shotgun (WGS) entry which is preliminary data.</text>
</comment>
<proteinExistence type="predicted"/>
<dbReference type="InterPro" id="IPR022655">
    <property type="entry name" value="DUF1553"/>
</dbReference>